<dbReference type="AlphaFoldDB" id="A0AAW7Z4J7"/>
<dbReference type="PANTHER" id="PTHR43420:SF44">
    <property type="entry name" value="ACETYLTRANSFERASE YPEA"/>
    <property type="match status" value="1"/>
</dbReference>
<feature type="domain" description="N-acetyltransferase" evidence="6">
    <location>
        <begin position="1"/>
        <end position="149"/>
    </location>
</feature>
<name>A0AAW7Z4J7_9ALTE</name>
<dbReference type="InterPro" id="IPR016181">
    <property type="entry name" value="Acyl_CoA_acyltransferase"/>
</dbReference>
<gene>
    <name evidence="8" type="primary">rimI</name>
    <name evidence="7" type="ORF">AVL57_10540</name>
    <name evidence="8" type="ORF">Q4527_13055</name>
</gene>
<dbReference type="RefSeq" id="WP_057793183.1">
    <property type="nucleotide sequence ID" value="NZ_CAXIBE010000007.1"/>
</dbReference>
<comment type="similarity">
    <text evidence="1 5">Belongs to the acetyltransferase family. RimI subfamily.</text>
</comment>
<dbReference type="EMBL" id="JAUOQI010000008">
    <property type="protein sequence ID" value="MDO6578328.1"/>
    <property type="molecule type" value="Genomic_DNA"/>
</dbReference>
<dbReference type="Gene3D" id="3.40.630.30">
    <property type="match status" value="1"/>
</dbReference>
<keyword evidence="2 5" id="KW-0963">Cytoplasm</keyword>
<dbReference type="PANTHER" id="PTHR43420">
    <property type="entry name" value="ACETYLTRANSFERASE"/>
    <property type="match status" value="1"/>
</dbReference>
<keyword evidence="8" id="KW-0689">Ribosomal protein</keyword>
<dbReference type="PROSITE" id="PS51186">
    <property type="entry name" value="GNAT"/>
    <property type="match status" value="1"/>
</dbReference>
<dbReference type="SUPFAM" id="SSF55729">
    <property type="entry name" value="Acyl-CoA N-acyltransferases (Nat)"/>
    <property type="match status" value="1"/>
</dbReference>
<keyword evidence="9" id="KW-1185">Reference proteome</keyword>
<dbReference type="Proteomes" id="UP001170717">
    <property type="component" value="Unassembled WGS sequence"/>
</dbReference>
<reference evidence="7 9" key="1">
    <citation type="submission" date="2015-12" db="EMBL/GenBank/DDBJ databases">
        <title>Intraspecies pangenome expansion in the marine bacterium Alteromonas.</title>
        <authorList>
            <person name="Lopez-Perez M."/>
            <person name="Rodriguez-Valera F."/>
        </authorList>
    </citation>
    <scope>NUCLEOTIDE SEQUENCE [LARGE SCALE GENOMIC DNA]</scope>
    <source>
        <strain evidence="7 9">LMG 21861</strain>
    </source>
</reference>
<dbReference type="EMBL" id="CP013926">
    <property type="protein sequence ID" value="AMJ74363.1"/>
    <property type="molecule type" value="Genomic_DNA"/>
</dbReference>
<keyword evidence="3 8" id="KW-0808">Transferase</keyword>
<dbReference type="NCBIfam" id="TIGR01575">
    <property type="entry name" value="rimI"/>
    <property type="match status" value="1"/>
</dbReference>
<dbReference type="Pfam" id="PF00583">
    <property type="entry name" value="Acetyltransf_1"/>
    <property type="match status" value="1"/>
</dbReference>
<accession>A0AAW7Z4J7</accession>
<evidence type="ECO:0000256" key="1">
    <source>
        <dbReference type="ARBA" id="ARBA00005395"/>
    </source>
</evidence>
<reference evidence="8" key="2">
    <citation type="submission" date="2023-07" db="EMBL/GenBank/DDBJ databases">
        <title>Genome content predicts the carbon catabolic preferences of heterotrophic bacteria.</title>
        <authorList>
            <person name="Gralka M."/>
        </authorList>
    </citation>
    <scope>NUCLEOTIDE SEQUENCE</scope>
    <source>
        <strain evidence="8">F2M12</strain>
    </source>
</reference>
<evidence type="ECO:0000256" key="3">
    <source>
        <dbReference type="ARBA" id="ARBA00022679"/>
    </source>
</evidence>
<evidence type="ECO:0000256" key="4">
    <source>
        <dbReference type="ARBA" id="ARBA00023315"/>
    </source>
</evidence>
<dbReference type="CDD" id="cd04301">
    <property type="entry name" value="NAT_SF"/>
    <property type="match status" value="1"/>
</dbReference>
<evidence type="ECO:0000259" key="6">
    <source>
        <dbReference type="PROSITE" id="PS51186"/>
    </source>
</evidence>
<evidence type="ECO:0000256" key="2">
    <source>
        <dbReference type="ARBA" id="ARBA00022490"/>
    </source>
</evidence>
<sequence length="149" mass="16660">MHIQLVSDTSCKRALAQAHGIHEASQFKPWSFATFADCTTAPYFGALAIKDDQVVGYALVLEVVDEATLMDIAVDKRCRQEGIGRALVEYVKQHAQHNKMTSMWLEVRASNIGAINLYEHTGFEHIEVRKGYYQTANGKEDAQIMKASL</sequence>
<dbReference type="GO" id="GO:0008999">
    <property type="term" value="F:protein-N-terminal-alanine acetyltransferase activity"/>
    <property type="evidence" value="ECO:0007669"/>
    <property type="project" value="UniProtKB-EC"/>
</dbReference>
<proteinExistence type="inferred from homology"/>
<evidence type="ECO:0000256" key="5">
    <source>
        <dbReference type="RuleBase" id="RU363094"/>
    </source>
</evidence>
<dbReference type="InterPro" id="IPR006464">
    <property type="entry name" value="AcTrfase_RimI/Ard1"/>
</dbReference>
<organism evidence="8 10">
    <name type="scientific">Alteromonas stellipolaris</name>
    <dbReference type="NCBI Taxonomy" id="233316"/>
    <lineage>
        <taxon>Bacteria</taxon>
        <taxon>Pseudomonadati</taxon>
        <taxon>Pseudomonadota</taxon>
        <taxon>Gammaproteobacteria</taxon>
        <taxon>Alteromonadales</taxon>
        <taxon>Alteromonadaceae</taxon>
        <taxon>Alteromonas/Salinimonas group</taxon>
        <taxon>Alteromonas</taxon>
    </lineage>
</organism>
<dbReference type="GO" id="GO:0005840">
    <property type="term" value="C:ribosome"/>
    <property type="evidence" value="ECO:0007669"/>
    <property type="project" value="UniProtKB-KW"/>
</dbReference>
<dbReference type="Proteomes" id="UP000056750">
    <property type="component" value="Chromosome"/>
</dbReference>
<comment type="catalytic activity">
    <reaction evidence="5">
        <text>N-terminal L-alanyl-[ribosomal protein bS18] + acetyl-CoA = N-terminal N(alpha)-acetyl-L-alanyl-[ribosomal protein bS18] + CoA + H(+)</text>
        <dbReference type="Rhea" id="RHEA:43756"/>
        <dbReference type="Rhea" id="RHEA-COMP:10676"/>
        <dbReference type="Rhea" id="RHEA-COMP:10677"/>
        <dbReference type="ChEBI" id="CHEBI:15378"/>
        <dbReference type="ChEBI" id="CHEBI:57287"/>
        <dbReference type="ChEBI" id="CHEBI:57288"/>
        <dbReference type="ChEBI" id="CHEBI:64718"/>
        <dbReference type="ChEBI" id="CHEBI:83683"/>
        <dbReference type="EC" id="2.3.1.266"/>
    </reaction>
</comment>
<dbReference type="InterPro" id="IPR000182">
    <property type="entry name" value="GNAT_dom"/>
</dbReference>
<evidence type="ECO:0000313" key="8">
    <source>
        <dbReference type="EMBL" id="MDO6578328.1"/>
    </source>
</evidence>
<dbReference type="GO" id="GO:0005737">
    <property type="term" value="C:cytoplasm"/>
    <property type="evidence" value="ECO:0007669"/>
    <property type="project" value="UniProtKB-SubCell"/>
</dbReference>
<keyword evidence="4 8" id="KW-0012">Acyltransferase</keyword>
<dbReference type="InterPro" id="IPR050680">
    <property type="entry name" value="YpeA/RimI_acetyltransf"/>
</dbReference>
<evidence type="ECO:0000313" key="9">
    <source>
        <dbReference type="Proteomes" id="UP000056750"/>
    </source>
</evidence>
<evidence type="ECO:0000313" key="10">
    <source>
        <dbReference type="Proteomes" id="UP001170717"/>
    </source>
</evidence>
<comment type="function">
    <text evidence="5">Acetylates the N-terminal alanine of ribosomal protein bS18.</text>
</comment>
<dbReference type="KEGG" id="asq:AVL57_10540"/>
<dbReference type="EC" id="2.3.1.266" evidence="5"/>
<protein>
    <recommendedName>
        <fullName evidence="5">[Ribosomal protein bS18]-alanine N-acetyltransferase</fullName>
        <ecNumber evidence="5">2.3.1.266</ecNumber>
    </recommendedName>
</protein>
<dbReference type="GeneID" id="83258184"/>
<evidence type="ECO:0000313" key="7">
    <source>
        <dbReference type="EMBL" id="AMJ74363.1"/>
    </source>
</evidence>
<keyword evidence="8" id="KW-0687">Ribonucleoprotein</keyword>
<comment type="subcellular location">
    <subcellularLocation>
        <location evidence="5">Cytoplasm</location>
    </subcellularLocation>
</comment>